<dbReference type="InterPro" id="IPR051565">
    <property type="entry name" value="Sal_C2H2-zinc-finger"/>
</dbReference>
<keyword evidence="7" id="KW-0804">Transcription</keyword>
<keyword evidence="13" id="KW-1185">Reference proteome</keyword>
<dbReference type="SUPFAM" id="SSF57667">
    <property type="entry name" value="beta-beta-alpha zinc fingers"/>
    <property type="match status" value="1"/>
</dbReference>
<dbReference type="PROSITE" id="PS50157">
    <property type="entry name" value="ZINC_FINGER_C2H2_2"/>
    <property type="match status" value="2"/>
</dbReference>
<evidence type="ECO:0000256" key="3">
    <source>
        <dbReference type="ARBA" id="ARBA00022737"/>
    </source>
</evidence>
<protein>
    <recommendedName>
        <fullName evidence="11">C2H2-type domain-containing protein</fullName>
    </recommendedName>
</protein>
<dbReference type="PROSITE" id="PS00028">
    <property type="entry name" value="ZINC_FINGER_C2H2_1"/>
    <property type="match status" value="2"/>
</dbReference>
<name>A0ABP0GV15_CLALP</name>
<keyword evidence="3" id="KW-0677">Repeat</keyword>
<comment type="caution">
    <text evidence="12">The sequence shown here is derived from an EMBL/GenBank/DDBJ whole genome shotgun (WGS) entry which is preliminary data.</text>
</comment>
<evidence type="ECO:0000256" key="1">
    <source>
        <dbReference type="ARBA" id="ARBA00004123"/>
    </source>
</evidence>
<dbReference type="PANTHER" id="PTHR23233">
    <property type="entry name" value="SAL-LIKE PROTEIN"/>
    <property type="match status" value="1"/>
</dbReference>
<dbReference type="EMBL" id="CAWYQH010000141">
    <property type="protein sequence ID" value="CAK8694908.1"/>
    <property type="molecule type" value="Genomic_DNA"/>
</dbReference>
<dbReference type="InterPro" id="IPR013087">
    <property type="entry name" value="Znf_C2H2_type"/>
</dbReference>
<sequence length="277" mass="32376">MSTHINTKMLSVDLDLVEELSAIRQEMKDLYCKLWMQLIEKIDEMHKEIRTIHHKISLSSNQIKDISVHHESENITVCNENDTFWPIVNEYPSGCTDPCYKSNSKYEDVNEVYDNNSDKSHDSIPVPVVLEVTTSNPEDDLQFIVSKDTSEQSSLPERNVESSDEMSKFLYDESTHIANCSDRHCMLCQSLCVGSKTKTDINQQSQWKCSICLKYFRRKYNLKNHMRCHTGEKPFKCPVCNHLFRTKQALNYHFHKHDQKFDSAKLKERSVFKVKIV</sequence>
<dbReference type="SMART" id="SM00355">
    <property type="entry name" value="ZnF_C2H2"/>
    <property type="match status" value="2"/>
</dbReference>
<dbReference type="Gene3D" id="3.30.160.60">
    <property type="entry name" value="Classic Zinc Finger"/>
    <property type="match status" value="2"/>
</dbReference>
<dbReference type="Proteomes" id="UP001642483">
    <property type="component" value="Unassembled WGS sequence"/>
</dbReference>
<evidence type="ECO:0000259" key="11">
    <source>
        <dbReference type="PROSITE" id="PS50157"/>
    </source>
</evidence>
<evidence type="ECO:0000256" key="9">
    <source>
        <dbReference type="ARBA" id="ARBA00038474"/>
    </source>
</evidence>
<dbReference type="PANTHER" id="PTHR23233:SF84">
    <property type="entry name" value="FI23031P1"/>
    <property type="match status" value="1"/>
</dbReference>
<organism evidence="12 13">
    <name type="scientific">Clavelina lepadiformis</name>
    <name type="common">Light-bulb sea squirt</name>
    <name type="synonym">Ascidia lepadiformis</name>
    <dbReference type="NCBI Taxonomy" id="159417"/>
    <lineage>
        <taxon>Eukaryota</taxon>
        <taxon>Metazoa</taxon>
        <taxon>Chordata</taxon>
        <taxon>Tunicata</taxon>
        <taxon>Ascidiacea</taxon>
        <taxon>Aplousobranchia</taxon>
        <taxon>Clavelinidae</taxon>
        <taxon>Clavelina</taxon>
    </lineage>
</organism>
<comment type="subcellular location">
    <subcellularLocation>
        <location evidence="1">Nucleus</location>
    </subcellularLocation>
</comment>
<feature type="domain" description="C2H2-type" evidence="11">
    <location>
        <begin position="235"/>
        <end position="262"/>
    </location>
</feature>
<evidence type="ECO:0000256" key="8">
    <source>
        <dbReference type="ARBA" id="ARBA00023242"/>
    </source>
</evidence>
<dbReference type="Pfam" id="PF13912">
    <property type="entry name" value="zf-C2H2_6"/>
    <property type="match status" value="2"/>
</dbReference>
<dbReference type="InterPro" id="IPR036236">
    <property type="entry name" value="Znf_C2H2_sf"/>
</dbReference>
<evidence type="ECO:0000256" key="2">
    <source>
        <dbReference type="ARBA" id="ARBA00022723"/>
    </source>
</evidence>
<feature type="domain" description="C2H2-type" evidence="11">
    <location>
        <begin position="207"/>
        <end position="234"/>
    </location>
</feature>
<keyword evidence="5" id="KW-0862">Zinc</keyword>
<keyword evidence="8" id="KW-0539">Nucleus</keyword>
<proteinExistence type="inferred from homology"/>
<keyword evidence="4 10" id="KW-0863">Zinc-finger</keyword>
<evidence type="ECO:0000256" key="5">
    <source>
        <dbReference type="ARBA" id="ARBA00022833"/>
    </source>
</evidence>
<evidence type="ECO:0000256" key="10">
    <source>
        <dbReference type="PROSITE-ProRule" id="PRU00042"/>
    </source>
</evidence>
<accession>A0ABP0GV15</accession>
<keyword evidence="2" id="KW-0479">Metal-binding</keyword>
<reference evidence="12 13" key="1">
    <citation type="submission" date="2024-02" db="EMBL/GenBank/DDBJ databases">
        <authorList>
            <person name="Daric V."/>
            <person name="Darras S."/>
        </authorList>
    </citation>
    <scope>NUCLEOTIDE SEQUENCE [LARGE SCALE GENOMIC DNA]</scope>
</reference>
<evidence type="ECO:0000313" key="13">
    <source>
        <dbReference type="Proteomes" id="UP001642483"/>
    </source>
</evidence>
<evidence type="ECO:0000313" key="12">
    <source>
        <dbReference type="EMBL" id="CAK8694908.1"/>
    </source>
</evidence>
<evidence type="ECO:0000256" key="7">
    <source>
        <dbReference type="ARBA" id="ARBA00023163"/>
    </source>
</evidence>
<comment type="similarity">
    <text evidence="9">Belongs to the sal C2H2-type zinc-finger protein family.</text>
</comment>
<evidence type="ECO:0000256" key="4">
    <source>
        <dbReference type="ARBA" id="ARBA00022771"/>
    </source>
</evidence>
<evidence type="ECO:0000256" key="6">
    <source>
        <dbReference type="ARBA" id="ARBA00023015"/>
    </source>
</evidence>
<gene>
    <name evidence="12" type="ORF">CVLEPA_LOCUS28234</name>
</gene>
<keyword evidence="6" id="KW-0805">Transcription regulation</keyword>